<gene>
    <name evidence="1" type="ORF">HS088_TW16G00299</name>
</gene>
<dbReference type="EMBL" id="JAAARO010000016">
    <property type="protein sequence ID" value="KAF5733858.1"/>
    <property type="molecule type" value="Genomic_DNA"/>
</dbReference>
<comment type="caution">
    <text evidence="1">The sequence shown here is derived from an EMBL/GenBank/DDBJ whole genome shotgun (WGS) entry which is preliminary data.</text>
</comment>
<organism evidence="1 2">
    <name type="scientific">Tripterygium wilfordii</name>
    <name type="common">Thunder God vine</name>
    <dbReference type="NCBI Taxonomy" id="458696"/>
    <lineage>
        <taxon>Eukaryota</taxon>
        <taxon>Viridiplantae</taxon>
        <taxon>Streptophyta</taxon>
        <taxon>Embryophyta</taxon>
        <taxon>Tracheophyta</taxon>
        <taxon>Spermatophyta</taxon>
        <taxon>Magnoliopsida</taxon>
        <taxon>eudicotyledons</taxon>
        <taxon>Gunneridae</taxon>
        <taxon>Pentapetalae</taxon>
        <taxon>rosids</taxon>
        <taxon>fabids</taxon>
        <taxon>Celastrales</taxon>
        <taxon>Celastraceae</taxon>
        <taxon>Tripterygium</taxon>
    </lineage>
</organism>
<name>A0A7J7CIH1_TRIWF</name>
<dbReference type="AlphaFoldDB" id="A0A7J7CIH1"/>
<sequence>MYYGWESSRVVNGSKDKFSVKPSVFLFVSSHFAGASKGSSLLIVTRYIFFLQCGLVEKELVRMGPAFPVFSCSPSFLGAGTKRPASLKLVNLLSNYAVGIFYQLKWNVLEKETL</sequence>
<dbReference type="Proteomes" id="UP000593562">
    <property type="component" value="Unassembled WGS sequence"/>
</dbReference>
<accession>A0A7J7CIH1</accession>
<evidence type="ECO:0000313" key="1">
    <source>
        <dbReference type="EMBL" id="KAF5733858.1"/>
    </source>
</evidence>
<protein>
    <submittedName>
        <fullName evidence="1">Uncharacterized protein</fullName>
    </submittedName>
</protein>
<reference evidence="1 2" key="1">
    <citation type="journal article" date="2020" name="Nat. Commun.">
        <title>Genome of Tripterygium wilfordii and identification of cytochrome P450 involved in triptolide biosynthesis.</title>
        <authorList>
            <person name="Tu L."/>
            <person name="Su P."/>
            <person name="Zhang Z."/>
            <person name="Gao L."/>
            <person name="Wang J."/>
            <person name="Hu T."/>
            <person name="Zhou J."/>
            <person name="Zhang Y."/>
            <person name="Zhao Y."/>
            <person name="Liu Y."/>
            <person name="Song Y."/>
            <person name="Tong Y."/>
            <person name="Lu Y."/>
            <person name="Yang J."/>
            <person name="Xu C."/>
            <person name="Jia M."/>
            <person name="Peters R.J."/>
            <person name="Huang L."/>
            <person name="Gao W."/>
        </authorList>
    </citation>
    <scope>NUCLEOTIDE SEQUENCE [LARGE SCALE GENOMIC DNA]</scope>
    <source>
        <strain evidence="2">cv. XIE 37</strain>
        <tissue evidence="1">Leaf</tissue>
    </source>
</reference>
<evidence type="ECO:0000313" key="2">
    <source>
        <dbReference type="Proteomes" id="UP000593562"/>
    </source>
</evidence>
<proteinExistence type="predicted"/>
<dbReference type="InParanoid" id="A0A7J7CIH1"/>
<keyword evidence="2" id="KW-1185">Reference proteome</keyword>